<reference evidence="2" key="1">
    <citation type="submission" date="2019-12" db="EMBL/GenBank/DDBJ databases">
        <authorList>
            <person name="Scholes J."/>
        </authorList>
    </citation>
    <scope>NUCLEOTIDE SEQUENCE</scope>
</reference>
<feature type="region of interest" description="Disordered" evidence="1">
    <location>
        <begin position="310"/>
        <end position="331"/>
    </location>
</feature>
<dbReference type="EMBL" id="CACSLK010020336">
    <property type="protein sequence ID" value="CAA0820245.1"/>
    <property type="molecule type" value="Genomic_DNA"/>
</dbReference>
<proteinExistence type="predicted"/>
<keyword evidence="3" id="KW-1185">Reference proteome</keyword>
<name>A0A9N7N1B6_STRHE</name>
<dbReference type="Proteomes" id="UP001153555">
    <property type="component" value="Unassembled WGS sequence"/>
</dbReference>
<protein>
    <submittedName>
        <fullName evidence="2">TTF-type zinc finger protein with HAT dimerisation domain</fullName>
    </submittedName>
</protein>
<gene>
    <name evidence="2" type="ORF">SHERM_01483</name>
</gene>
<organism evidence="2 3">
    <name type="scientific">Striga hermonthica</name>
    <name type="common">Purple witchweed</name>
    <name type="synonym">Buchnera hermonthica</name>
    <dbReference type="NCBI Taxonomy" id="68872"/>
    <lineage>
        <taxon>Eukaryota</taxon>
        <taxon>Viridiplantae</taxon>
        <taxon>Streptophyta</taxon>
        <taxon>Embryophyta</taxon>
        <taxon>Tracheophyta</taxon>
        <taxon>Spermatophyta</taxon>
        <taxon>Magnoliopsida</taxon>
        <taxon>eudicotyledons</taxon>
        <taxon>Gunneridae</taxon>
        <taxon>Pentapetalae</taxon>
        <taxon>asterids</taxon>
        <taxon>lamiids</taxon>
        <taxon>Lamiales</taxon>
        <taxon>Orobanchaceae</taxon>
        <taxon>Buchnereae</taxon>
        <taxon>Striga</taxon>
    </lineage>
</organism>
<accession>A0A9N7N1B6</accession>
<evidence type="ECO:0000256" key="1">
    <source>
        <dbReference type="SAM" id="MobiDB-lite"/>
    </source>
</evidence>
<dbReference type="OrthoDB" id="1918594at2759"/>
<dbReference type="InterPro" id="IPR036047">
    <property type="entry name" value="F-box-like_dom_sf"/>
</dbReference>
<comment type="caution">
    <text evidence="2">The sequence shown here is derived from an EMBL/GenBank/DDBJ whole genome shotgun (WGS) entry which is preliminary data.</text>
</comment>
<sequence length="409" mass="47065">MARCNRTSNMESLTEDLLFDILICLTSRDIRNSARLVCCKIRVSRARYRSGPHILSSSHGLVVVLILFDFDPSTLRILNPGTIGYLYLPPHFEGSPDVNRFVHLVPYDGGSTVLTLHAETEVLTESRVPVPLGHLGENKFLVSGGKNLTLVVALRRLSWDVWEMIPETWVWRKAFSVGLEKEMWRFEEEVFLYEDDRLIPVGWLNYPDGMVFAPSRDGEMQSYSDLLESLTEDLLFDILIRLTSRDICNSAKLVCRKWDHLTRSRDFTCLHFHRAANGLLLQNTSVAKGTIMEKYYRKVANIEEPSTLLSSKKKSKLDNQNSKSTDLGKNSKSTELDKLLENLPSDPAHRKRILDYDPNIRDQVRQHYLLKGPCQPRSHKFPQRDIYGTKRRESKIMLALWVVFIIVLC</sequence>
<evidence type="ECO:0000313" key="2">
    <source>
        <dbReference type="EMBL" id="CAA0820245.1"/>
    </source>
</evidence>
<dbReference type="SUPFAM" id="SSF81383">
    <property type="entry name" value="F-box domain"/>
    <property type="match status" value="1"/>
</dbReference>
<dbReference type="Gene3D" id="1.20.1280.50">
    <property type="match status" value="1"/>
</dbReference>
<dbReference type="AlphaFoldDB" id="A0A9N7N1B6"/>
<evidence type="ECO:0000313" key="3">
    <source>
        <dbReference type="Proteomes" id="UP001153555"/>
    </source>
</evidence>